<gene>
    <name evidence="1" type="ORF">CPT_Moogle93</name>
</gene>
<keyword evidence="2" id="KW-1185">Reference proteome</keyword>
<dbReference type="GeneID" id="24574033"/>
<accession>A0A0A0RNZ9</accession>
<dbReference type="RefSeq" id="YP_009145736.1">
    <property type="nucleotide sequence ID" value="NC_027293.1"/>
</dbReference>
<name>A0A0A0RNZ9_9CAUD</name>
<evidence type="ECO:0000313" key="2">
    <source>
        <dbReference type="Proteomes" id="UP000030203"/>
    </source>
</evidence>
<dbReference type="OrthoDB" id="15046at10239"/>
<dbReference type="Proteomes" id="UP000030203">
    <property type="component" value="Segment"/>
</dbReference>
<proteinExistence type="predicted"/>
<protein>
    <submittedName>
        <fullName evidence="1">Uncharacterized protein</fullName>
    </submittedName>
</protein>
<organism evidence="1 2">
    <name type="scientific">Citrobacter phage Moogle</name>
    <dbReference type="NCBI Taxonomy" id="1540094"/>
    <lineage>
        <taxon>Viruses</taxon>
        <taxon>Duplodnaviria</taxon>
        <taxon>Heunggongvirae</taxon>
        <taxon>Uroviricota</taxon>
        <taxon>Caudoviricetes</taxon>
        <taxon>Andersonviridae</taxon>
        <taxon>Ounavirinae</taxon>
        <taxon>Mooglevirus</taxon>
        <taxon>Mooglevirus moogle</taxon>
    </lineage>
</organism>
<reference evidence="1 2" key="1">
    <citation type="journal article" date="2015" name="Genome Announc.">
        <title>Complete Genome Sequence of Citrobacter freundii Myophage Moogle.</title>
        <authorList>
            <person name="Nguyen Q.T."/>
            <person name="Luna A.J."/>
            <person name="Hernandez A.C."/>
            <person name="Kuty Everett G.F."/>
        </authorList>
    </citation>
    <scope>NUCLEOTIDE SEQUENCE [LARGE SCALE GENOMIC DNA]</scope>
</reference>
<dbReference type="KEGG" id="vg:24574033"/>
<sequence>MNKIDVMVDTSGHDDDVYRGLAKAIIFQEDGRLKLQFESGSILEHSGDDADGCPIFGWFDLNFNKYIYHYPDGQEDWTTQSIFDELNGVPLEDDVTEPTILTFTFIKEEKVGDISVTEALQVTQVI</sequence>
<evidence type="ECO:0000313" key="1">
    <source>
        <dbReference type="EMBL" id="AIW03830.1"/>
    </source>
</evidence>
<dbReference type="EMBL" id="KM236239">
    <property type="protein sequence ID" value="AIW03830.1"/>
    <property type="molecule type" value="Genomic_DNA"/>
</dbReference>